<dbReference type="Gene3D" id="1.50.10.10">
    <property type="match status" value="1"/>
</dbReference>
<comment type="caution">
    <text evidence="7">The sequence shown here is derived from an EMBL/GenBank/DDBJ whole genome shotgun (WGS) entry which is preliminary data.</text>
</comment>
<gene>
    <name evidence="7" type="ORF">SAMN05216402_2583</name>
</gene>
<keyword evidence="2" id="KW-0808">Transferase</keyword>
<keyword evidence="8" id="KW-1185">Reference proteome</keyword>
<dbReference type="CDD" id="cd11756">
    <property type="entry name" value="GH94N_ChvB_NdvB_1_like"/>
    <property type="match status" value="1"/>
</dbReference>
<dbReference type="RefSeq" id="WP_074633124.1">
    <property type="nucleotide sequence ID" value="NZ_FNKY01000001.1"/>
</dbReference>
<evidence type="ECO:0000313" key="8">
    <source>
        <dbReference type="Proteomes" id="UP000183471"/>
    </source>
</evidence>
<feature type="transmembrane region" description="Helical" evidence="3">
    <location>
        <begin position="1001"/>
        <end position="1023"/>
    </location>
</feature>
<dbReference type="Pfam" id="PF06165">
    <property type="entry name" value="GH94_b-supersand"/>
    <property type="match status" value="2"/>
</dbReference>
<reference evidence="7 8" key="1">
    <citation type="submission" date="2016-10" db="EMBL/GenBank/DDBJ databases">
        <authorList>
            <person name="Varghese N."/>
            <person name="Submissions S."/>
        </authorList>
    </citation>
    <scope>NUCLEOTIDE SEQUENCE [LARGE SCALE GENOMIC DNA]</scope>
    <source>
        <strain evidence="7 8">Nl1</strain>
    </source>
</reference>
<dbReference type="Proteomes" id="UP000183471">
    <property type="component" value="Unassembled WGS sequence"/>
</dbReference>
<protein>
    <submittedName>
        <fullName evidence="7">Cellobiose phosphorylase</fullName>
    </submittedName>
</protein>
<evidence type="ECO:0000256" key="2">
    <source>
        <dbReference type="ARBA" id="ARBA00022679"/>
    </source>
</evidence>
<accession>A0ABY0THV5</accession>
<feature type="transmembrane region" description="Helical" evidence="3">
    <location>
        <begin position="418"/>
        <end position="442"/>
    </location>
</feature>
<dbReference type="Gene3D" id="2.60.420.10">
    <property type="entry name" value="Maltose phosphorylase, domain 3"/>
    <property type="match status" value="1"/>
</dbReference>
<name>A0ABY0THV5_9PROT</name>
<evidence type="ECO:0000256" key="3">
    <source>
        <dbReference type="SAM" id="Phobius"/>
    </source>
</evidence>
<feature type="transmembrane region" description="Helical" evidence="3">
    <location>
        <begin position="448"/>
        <end position="472"/>
    </location>
</feature>
<feature type="domain" description="Glycoamylase-like" evidence="5">
    <location>
        <begin position="1354"/>
        <end position="1553"/>
    </location>
</feature>
<evidence type="ECO:0000259" key="4">
    <source>
        <dbReference type="Pfam" id="PF06165"/>
    </source>
</evidence>
<feature type="domain" description="Glycosyl hydrolase 94 supersandwich" evidence="4">
    <location>
        <begin position="2110"/>
        <end position="2379"/>
    </location>
</feature>
<keyword evidence="1" id="KW-0328">Glycosyltransferase</keyword>
<dbReference type="SUPFAM" id="SSF48208">
    <property type="entry name" value="Six-hairpin glycosidases"/>
    <property type="match status" value="1"/>
</dbReference>
<dbReference type="InterPro" id="IPR052047">
    <property type="entry name" value="GH94_Enzymes"/>
</dbReference>
<feature type="domain" description="Glycosyl hydrolase 94 supersandwich" evidence="4">
    <location>
        <begin position="1607"/>
        <end position="1884"/>
    </location>
</feature>
<evidence type="ECO:0000313" key="7">
    <source>
        <dbReference type="EMBL" id="SDQ86084.1"/>
    </source>
</evidence>
<dbReference type="InterPro" id="IPR037820">
    <property type="entry name" value="GH94N_NdvB"/>
</dbReference>
<keyword evidence="3" id="KW-1133">Transmembrane helix</keyword>
<evidence type="ECO:0000256" key="1">
    <source>
        <dbReference type="ARBA" id="ARBA00022676"/>
    </source>
</evidence>
<dbReference type="EMBL" id="FNKY01000001">
    <property type="protein sequence ID" value="SDQ86084.1"/>
    <property type="molecule type" value="Genomic_DNA"/>
</dbReference>
<proteinExistence type="predicted"/>
<keyword evidence="3" id="KW-0472">Membrane</keyword>
<dbReference type="Pfam" id="PF10091">
    <property type="entry name" value="Glycoamylase"/>
    <property type="match status" value="1"/>
</dbReference>
<evidence type="ECO:0000259" key="6">
    <source>
        <dbReference type="Pfam" id="PF17167"/>
    </source>
</evidence>
<dbReference type="InterPro" id="IPR012341">
    <property type="entry name" value="6hp_glycosidase-like_sf"/>
</dbReference>
<dbReference type="InterPro" id="IPR010383">
    <property type="entry name" value="Glyco_hydrolase_94_b-supersand"/>
</dbReference>
<evidence type="ECO:0000259" key="5">
    <source>
        <dbReference type="Pfam" id="PF10091"/>
    </source>
</evidence>
<dbReference type="InterPro" id="IPR019282">
    <property type="entry name" value="Glycoamylase-like_cons_dom"/>
</dbReference>
<dbReference type="SMART" id="SM01068">
    <property type="entry name" value="CBM_X"/>
    <property type="match status" value="2"/>
</dbReference>
<dbReference type="Pfam" id="PF17167">
    <property type="entry name" value="Glyco_hydro_94"/>
    <property type="match status" value="1"/>
</dbReference>
<dbReference type="InterPro" id="IPR033432">
    <property type="entry name" value="GH94_catalytic"/>
</dbReference>
<dbReference type="SUPFAM" id="SSF74650">
    <property type="entry name" value="Galactose mutarotase-like"/>
    <property type="match status" value="2"/>
</dbReference>
<organism evidence="7 8">
    <name type="scientific">Nitrosospira multiformis</name>
    <dbReference type="NCBI Taxonomy" id="1231"/>
    <lineage>
        <taxon>Bacteria</taxon>
        <taxon>Pseudomonadati</taxon>
        <taxon>Pseudomonadota</taxon>
        <taxon>Betaproteobacteria</taxon>
        <taxon>Nitrosomonadales</taxon>
        <taxon>Nitrosomonadaceae</taxon>
        <taxon>Nitrosospira</taxon>
    </lineage>
</organism>
<dbReference type="PANTHER" id="PTHR37469:SF2">
    <property type="entry name" value="CELLOBIONIC ACID PHOSPHORYLASE"/>
    <property type="match status" value="1"/>
</dbReference>
<dbReference type="PANTHER" id="PTHR37469">
    <property type="entry name" value="CELLOBIONIC ACID PHOSPHORYLASE-RELATED"/>
    <property type="match status" value="1"/>
</dbReference>
<dbReference type="Gene3D" id="2.70.98.40">
    <property type="entry name" value="Glycoside hydrolase, family 65, N-terminal domain"/>
    <property type="match status" value="2"/>
</dbReference>
<sequence length="2898" mass="321974">MTVSELLLSVTARFRKIGKPGVRLGEELPLRSELFSADQMELYGGILAASHELSSARGTDQLLARLDENESTLFNICNVLTEAVTADKPLTPAGEWLFDNFYLIEEQIRIAKRHLPKSYSRELPLVARGPSANLPRVYDIALQAISHGDGRVDTESLRRFVMAYQAVADLQLGELWAIPIMLRLSLLENLRRVGVHVAAGRIDRNLAGVWADEITKIAEKDPKSLVLVIADMARSDPPMTTPFISELARRLQGQGPALALPLNWIEQRLAESNQTIEQMVHIGNQQQAADQVSISNSINSLRMLGAIDWREFVEAISVVEQTLREDPKGVYGGMDFATRDHYRHAVERLAKASSIPEVEVARHALQLARNGAAKNDGDARSHVGFYLIDIGLPDLEQAAQVRLSIPEKLSRAGRRHPLFFYVGAIVLITASITGGLLLEAYAGGANKWLLGAVGVLSLLAASQLAVALVNWATQLLVAPHSLPRMDFSARIPAAFRTLVVVPTLLTNNSDVPNLVEALEVRFLANRDDNLFFGLLTDFRDADREMLPEDESLLQLARASIEELNKKYPSVAEDDMAAAAGLPAGGTNGPFFLFHRPRRWNPLERIWMGHERKRGKLANLNALLRGAGSDAFSLVVGNIAELSEVKYVITLDTDTQLPREAAYQFVGSMAHPLNRARLDTTCADGTCKLVTEGYGILQPRVAVSLSSTNRSRYAWLFGGEAGVDPYTRIVSDVYQDLFYEGSFVGKGIYDVDAFEQALCNRLPENRILSHDLLEGCYARSGLLSDALLYEGFPSRYSADVSRRHRWIRGDWQLATWLLWRVPGMDADHHPNPLSALSRWKLLDNLRRSLVPAALTLLLLLGWGVLPHAWFWTLAVIGVLAIPAVITIISDLLHKPSEMPLRQHMITTVRAAGRHFGQILFVLVCLPYEAYFSLDAIVRTHIRLLVTHRRLLEWNPSREVERESDPVIVDKGSAGLGMSFRTMWVGPATAIAGMIGIAMTEPLALIVALPVLLLWAGSPAIAWWISQPFPPRSAELTIGQIHFLRQVARRTWFFFETFVGPKDHWLPPDNFQEHPVATIAHRTSPTNMGLALLANIAAHDFGYIGVGQLIDRTANTLQSMEALERHAGHFYNWYDTETRAPLTRYISTVDSGNLAGHLLTLRAGLLEVADAPIIGEQIFLGLNDTLRILEKAAGAPASSLTQFKQALLAATGTHPLTIASARVELDQLVVCSRAVVHEIAEGQSAAGTGEAHEWAQILNRQCEDILAEFTSLISQVVLPAPKTDMPDTAHTTEIPSLKFLAAQGNERARHQLDTLEHLVLLTGEMSRMEYGFLFNHAQRQLAIGYNAGERRLDASYYDLLASEARLCNFVAIAQEELPQESWFALGRMLTTVGGESALLSWSGSMFEYLMPLLVMPTFDNTLLDQTYKAAVDRQIAYGEERGVPWGISESGYNAVDVQFNYQYRAFGVPGLGLKRGLAEDLVIAPYASMLALMIAPETACRNLQQLASEDLVGKFGFYEAVDYTPSRLRHGEARAVVRSFMAHHQGMSLLSLAYVLLDRPMQRRFESEPSFQATMLLLQERIPKAAALRSQAAELPDIRVAKEVPDMPMRIFSSANTSIPEVQLLSNGRYYVMVTNSGGGSSRWKDLAVTRWREDSTCDNWGNFCYLRDMASGEFWSNTHQPTSKEAKRYGVLFSEGRVEFRRRDLDFDTHTEITVSPEDDIELRRVRVTNRAWTHRTIEVTSYAEVVLSTPAADAQAPAFGNLFVQTEILPERYAILCSRRPRSQSDPVPWMFHLMTLHGIGSEAVSYETDRMAFIGRGNNVSNPQAMTKTGPLSGSAGSVLDPIVAIRRRITIKPGESVTIDIVTGAGDSRHAVMNLVDKYQDPRLSDRVFDLAWTHSLVVLRQLNATETDAQLFGRLAGSVLYANAYLRADGAILSKNQRNQSGLWGYAISGDLPIVLLQISDVANIDLVRQLVQAHAYWRLKGLIVDLIIWNEDHSSYRQLLHDHILGLVAGSAEAHVLDRPGGIFIRRAEQIAAEDRILLQTVARVIVLDSKGSLSEQITRRIPGELPAPPIRWEPDRQLDVVQNITLPDRQLLFDNGYGGFTADGREYIITTGRDQTTPVPWSNILANSQFGTVITESGQGYTWCENAHEFRLTPWSNDPVCDAGGEVYYLRDEESGYFWSPAPLPKRGATPYVSRHGFGYSVFEHTERGITSELWVYVALDAPVKFAVLKVRNESGRLRKLSATGCVEWVLGDLPEKSRMHVVTEIDVGSGVLLARNPYSNEFSGRVAFFDADDTVRSVTGDRTEFIGRNGGFRNPAAMMSTDLLSGRVGPALDPCGAIRIPFDLLDGQSREICFRLGAGSDTDDAVKLAQRFRGATAAHDVLGSVHRYWGHTLGAIQVETPDPSVNVMINGWLVYQVLACRLWGRSGYYQSGGAFGFRDQLQDVMSLVHTEPALMREHLLRSAARQFIEGDVQHWWHPPGGRGVRTRCSDDYLWLPLAACRYIATTGDINVLEESIPFLEGRQVGADEESYYDLPVRSEQIANLYEHCVRAIVHGLRFGEHGLPLMGSGDWNDGMNLVGFHGRGESVWLAFFLYDVLMQFSSLAEQRGDAVFTARCKKEANLLRKNIEHHGWDGDWYLRAFFDDGSPLGSSSNPECRIDSIAQSWSVLTGAGAGERQRQAMEALDQHLVRRDAGLIQLLDPPFDQSALNPGYIKGYVPGVRENGGQYTHAAIWATMAFAGLGDHRRAWELLAMINPVNHARTPEAAAIYKTEPYVVSADVYAVSPHTGRGGWSWYTGSAGWLYRLMLETLLGLTLEGNKLYFKPCLPADWEAFTVSYRYRETVYRITVVQIADGEGEESLTIDGVTQHDLVVALVDDRLQHTAQVRLTACRT</sequence>
<dbReference type="InterPro" id="IPR037824">
    <property type="entry name" value="GH94N_2_NdvB"/>
</dbReference>
<keyword evidence="3" id="KW-0812">Transmembrane</keyword>
<dbReference type="InterPro" id="IPR008928">
    <property type="entry name" value="6-hairpin_glycosidase_sf"/>
</dbReference>
<dbReference type="Gene3D" id="1.50.10.140">
    <property type="match status" value="2"/>
</dbReference>
<dbReference type="InterPro" id="IPR037018">
    <property type="entry name" value="GH65_N"/>
</dbReference>
<feature type="transmembrane region" description="Helical" evidence="3">
    <location>
        <begin position="870"/>
        <end position="891"/>
    </location>
</feature>
<dbReference type="CDD" id="cd11753">
    <property type="entry name" value="GH94N_ChvB_NdvB_2_like"/>
    <property type="match status" value="1"/>
</dbReference>
<dbReference type="InterPro" id="IPR011013">
    <property type="entry name" value="Gal_mutarotase_sf_dom"/>
</dbReference>
<feature type="domain" description="Glycosyl hydrolase 94 catalytic" evidence="6">
    <location>
        <begin position="2394"/>
        <end position="2818"/>
    </location>
</feature>